<evidence type="ECO:0000313" key="2">
    <source>
        <dbReference type="Proteomes" id="UP000823388"/>
    </source>
</evidence>
<evidence type="ECO:0000313" key="1">
    <source>
        <dbReference type="EMBL" id="KAG2611205.1"/>
    </source>
</evidence>
<dbReference type="InterPro" id="IPR011990">
    <property type="entry name" value="TPR-like_helical_dom_sf"/>
</dbReference>
<reference evidence="1 2" key="1">
    <citation type="submission" date="2020-05" db="EMBL/GenBank/DDBJ databases">
        <title>WGS assembly of Panicum virgatum.</title>
        <authorList>
            <person name="Lovell J.T."/>
            <person name="Jenkins J."/>
            <person name="Shu S."/>
            <person name="Juenger T.E."/>
            <person name="Schmutz J."/>
        </authorList>
    </citation>
    <scope>NUCLEOTIDE SEQUENCE [LARGE SCALE GENOMIC DNA]</scope>
    <source>
        <strain evidence="2">cv. AP13</strain>
    </source>
</reference>
<gene>
    <name evidence="1" type="ORF">PVAP13_4KG124405</name>
</gene>
<sequence>MELESTNVKALYRRAQAYVELVDLDLAELDIKALEIDPDNRWYVKTVDVAGGIIKK</sequence>
<dbReference type="AlphaFoldDB" id="A0A8T0TQ73"/>
<comment type="caution">
    <text evidence="1">The sequence shown here is derived from an EMBL/GenBank/DDBJ whole genome shotgun (WGS) entry which is preliminary data.</text>
</comment>
<proteinExistence type="predicted"/>
<organism evidence="1 2">
    <name type="scientific">Panicum virgatum</name>
    <name type="common">Blackwell switchgrass</name>
    <dbReference type="NCBI Taxonomy" id="38727"/>
    <lineage>
        <taxon>Eukaryota</taxon>
        <taxon>Viridiplantae</taxon>
        <taxon>Streptophyta</taxon>
        <taxon>Embryophyta</taxon>
        <taxon>Tracheophyta</taxon>
        <taxon>Spermatophyta</taxon>
        <taxon>Magnoliopsida</taxon>
        <taxon>Liliopsida</taxon>
        <taxon>Poales</taxon>
        <taxon>Poaceae</taxon>
        <taxon>PACMAD clade</taxon>
        <taxon>Panicoideae</taxon>
        <taxon>Panicodae</taxon>
        <taxon>Paniceae</taxon>
        <taxon>Panicinae</taxon>
        <taxon>Panicum</taxon>
        <taxon>Panicum sect. Hiantes</taxon>
    </lineage>
</organism>
<name>A0A8T0TQ73_PANVG</name>
<accession>A0A8T0TQ73</accession>
<dbReference type="Proteomes" id="UP000823388">
    <property type="component" value="Chromosome 4K"/>
</dbReference>
<keyword evidence="2" id="KW-1185">Reference proteome</keyword>
<dbReference type="SUPFAM" id="SSF48452">
    <property type="entry name" value="TPR-like"/>
    <property type="match status" value="1"/>
</dbReference>
<dbReference type="Gene3D" id="1.25.40.10">
    <property type="entry name" value="Tetratricopeptide repeat domain"/>
    <property type="match status" value="1"/>
</dbReference>
<dbReference type="EMBL" id="CM029043">
    <property type="protein sequence ID" value="KAG2611205.1"/>
    <property type="molecule type" value="Genomic_DNA"/>
</dbReference>
<protein>
    <submittedName>
        <fullName evidence="1">Uncharacterized protein</fullName>
    </submittedName>
</protein>